<name>A0A402AVE9_9CHLR</name>
<comment type="caution">
    <text evidence="1">The sequence shown here is derived from an EMBL/GenBank/DDBJ whole genome shotgun (WGS) entry which is preliminary data.</text>
</comment>
<dbReference type="EMBL" id="BIFS01000002">
    <property type="protein sequence ID" value="GCE23088.1"/>
    <property type="molecule type" value="Genomic_DNA"/>
</dbReference>
<dbReference type="AlphaFoldDB" id="A0A402AVE9"/>
<dbReference type="Proteomes" id="UP000287188">
    <property type="component" value="Unassembled WGS sequence"/>
</dbReference>
<reference evidence="2" key="1">
    <citation type="submission" date="2018-12" db="EMBL/GenBank/DDBJ databases">
        <title>Tengunoibacter tsumagoiensis gen. nov., sp. nov., Dictyobacter kobayashii sp. nov., D. alpinus sp. nov., and D. joshuensis sp. nov. and description of Dictyobacteraceae fam. nov. within the order Ktedonobacterales isolated from Tengu-no-mugimeshi.</title>
        <authorList>
            <person name="Wang C.M."/>
            <person name="Zheng Y."/>
            <person name="Sakai Y."/>
            <person name="Toyoda A."/>
            <person name="Minakuchi Y."/>
            <person name="Abe K."/>
            <person name="Yokota A."/>
            <person name="Yabe S."/>
        </authorList>
    </citation>
    <scope>NUCLEOTIDE SEQUENCE [LARGE SCALE GENOMIC DNA]</scope>
    <source>
        <strain evidence="2">Uno11</strain>
    </source>
</reference>
<dbReference type="RefSeq" id="WP_126556577.1">
    <property type="nucleotide sequence ID" value="NZ_BIFS01000002.1"/>
</dbReference>
<evidence type="ECO:0008006" key="3">
    <source>
        <dbReference type="Google" id="ProtNLM"/>
    </source>
</evidence>
<keyword evidence="2" id="KW-1185">Reference proteome</keyword>
<accession>A0A402AVE9</accession>
<sequence length="91" mass="9833">MRVLLKKALKDVTRRKMRSFLTILGIALGVMGLTALSIAATQFENSFSYTTDTSSLADIQITTAPTSPSLVTDLQRQPNVALVQAAGYSAW</sequence>
<evidence type="ECO:0000313" key="1">
    <source>
        <dbReference type="EMBL" id="GCE23088.1"/>
    </source>
</evidence>
<gene>
    <name evidence="1" type="ORF">KDK_68880</name>
</gene>
<proteinExistence type="predicted"/>
<organism evidence="1 2">
    <name type="scientific">Dictyobacter kobayashii</name>
    <dbReference type="NCBI Taxonomy" id="2014872"/>
    <lineage>
        <taxon>Bacteria</taxon>
        <taxon>Bacillati</taxon>
        <taxon>Chloroflexota</taxon>
        <taxon>Ktedonobacteria</taxon>
        <taxon>Ktedonobacterales</taxon>
        <taxon>Dictyobacteraceae</taxon>
        <taxon>Dictyobacter</taxon>
    </lineage>
</organism>
<evidence type="ECO:0000313" key="2">
    <source>
        <dbReference type="Proteomes" id="UP000287188"/>
    </source>
</evidence>
<protein>
    <recommendedName>
        <fullName evidence="3">MacB-like periplasmic core domain-containing protein</fullName>
    </recommendedName>
</protein>